<keyword evidence="1 4" id="KW-0732">Signal</keyword>
<dbReference type="SMART" id="SM00856">
    <property type="entry name" value="PMEI"/>
    <property type="match status" value="1"/>
</dbReference>
<dbReference type="NCBIfam" id="TIGR01614">
    <property type="entry name" value="PME_inhib"/>
    <property type="match status" value="1"/>
</dbReference>
<evidence type="ECO:0000256" key="1">
    <source>
        <dbReference type="ARBA" id="ARBA00022729"/>
    </source>
</evidence>
<comment type="similarity">
    <text evidence="3">Belongs to the PMEI family.</text>
</comment>
<evidence type="ECO:0000313" key="6">
    <source>
        <dbReference type="EMBL" id="KAL0438914.1"/>
    </source>
</evidence>
<dbReference type="InterPro" id="IPR035513">
    <property type="entry name" value="Invertase/methylesterase_inhib"/>
</dbReference>
<feature type="chain" id="PRO_5043789108" description="Pectinesterase inhibitor domain-containing protein" evidence="4">
    <location>
        <begin position="26"/>
        <end position="192"/>
    </location>
</feature>
<sequence>MFRNYCLSSSLFVSTFVCSCSLITSTPVRDHVKQSSSDLIQSICSQTQNRTYCQQFLQPRYRPGESLRDLGQSAFDAVSQLVFFTYDEIHVREVGTVSDPVLNKIYHKCGAQYTAAINALDKSKGFLKSGDFQKLPNLVSLALSQPALCDSNFAPPTAEPADVKRLNNEARDACSVILAISNRLASGKKTFD</sequence>
<dbReference type="PROSITE" id="PS51257">
    <property type="entry name" value="PROKAR_LIPOPROTEIN"/>
    <property type="match status" value="1"/>
</dbReference>
<dbReference type="AlphaFoldDB" id="A0AAW2WC72"/>
<dbReference type="InterPro" id="IPR034086">
    <property type="entry name" value="PMEI_plant"/>
</dbReference>
<proteinExistence type="inferred from homology"/>
<organism evidence="6">
    <name type="scientific">Sesamum latifolium</name>
    <dbReference type="NCBI Taxonomy" id="2727402"/>
    <lineage>
        <taxon>Eukaryota</taxon>
        <taxon>Viridiplantae</taxon>
        <taxon>Streptophyta</taxon>
        <taxon>Embryophyta</taxon>
        <taxon>Tracheophyta</taxon>
        <taxon>Spermatophyta</taxon>
        <taxon>Magnoliopsida</taxon>
        <taxon>eudicotyledons</taxon>
        <taxon>Gunneridae</taxon>
        <taxon>Pentapetalae</taxon>
        <taxon>asterids</taxon>
        <taxon>lamiids</taxon>
        <taxon>Lamiales</taxon>
        <taxon>Pedaliaceae</taxon>
        <taxon>Sesamum</taxon>
    </lineage>
</organism>
<evidence type="ECO:0000256" key="3">
    <source>
        <dbReference type="ARBA" id="ARBA00038471"/>
    </source>
</evidence>
<feature type="domain" description="Pectinesterase inhibitor" evidence="5">
    <location>
        <begin position="35"/>
        <end position="180"/>
    </location>
</feature>
<evidence type="ECO:0000259" key="5">
    <source>
        <dbReference type="SMART" id="SM00856"/>
    </source>
</evidence>
<keyword evidence="2" id="KW-1015">Disulfide bond</keyword>
<dbReference type="SUPFAM" id="SSF101148">
    <property type="entry name" value="Plant invertase/pectin methylesterase inhibitor"/>
    <property type="match status" value="1"/>
</dbReference>
<dbReference type="CDD" id="cd15797">
    <property type="entry name" value="PMEI"/>
    <property type="match status" value="1"/>
</dbReference>
<gene>
    <name evidence="6" type="ORF">Slati_2374400</name>
</gene>
<evidence type="ECO:0000256" key="2">
    <source>
        <dbReference type="ARBA" id="ARBA00023157"/>
    </source>
</evidence>
<dbReference type="GO" id="GO:0046910">
    <property type="term" value="F:pectinesterase inhibitor activity"/>
    <property type="evidence" value="ECO:0007669"/>
    <property type="project" value="InterPro"/>
</dbReference>
<dbReference type="Pfam" id="PF04043">
    <property type="entry name" value="PMEI"/>
    <property type="match status" value="1"/>
</dbReference>
<reference evidence="6" key="2">
    <citation type="journal article" date="2024" name="Plant">
        <title>Genomic evolution and insights into agronomic trait innovations of Sesamum species.</title>
        <authorList>
            <person name="Miao H."/>
            <person name="Wang L."/>
            <person name="Qu L."/>
            <person name="Liu H."/>
            <person name="Sun Y."/>
            <person name="Le M."/>
            <person name="Wang Q."/>
            <person name="Wei S."/>
            <person name="Zheng Y."/>
            <person name="Lin W."/>
            <person name="Duan Y."/>
            <person name="Cao H."/>
            <person name="Xiong S."/>
            <person name="Wang X."/>
            <person name="Wei L."/>
            <person name="Li C."/>
            <person name="Ma Q."/>
            <person name="Ju M."/>
            <person name="Zhao R."/>
            <person name="Li G."/>
            <person name="Mu C."/>
            <person name="Tian Q."/>
            <person name="Mei H."/>
            <person name="Zhang T."/>
            <person name="Gao T."/>
            <person name="Zhang H."/>
        </authorList>
    </citation>
    <scope>NUCLEOTIDE SEQUENCE</scope>
    <source>
        <strain evidence="6">KEN1</strain>
    </source>
</reference>
<dbReference type="InterPro" id="IPR052421">
    <property type="entry name" value="PCW_Enzyme_Inhibitor"/>
</dbReference>
<dbReference type="PANTHER" id="PTHR36710">
    <property type="entry name" value="PECTINESTERASE INHIBITOR-LIKE"/>
    <property type="match status" value="1"/>
</dbReference>
<protein>
    <recommendedName>
        <fullName evidence="5">Pectinesterase inhibitor domain-containing protein</fullName>
    </recommendedName>
</protein>
<dbReference type="Gene3D" id="1.20.140.40">
    <property type="entry name" value="Invertase/pectin methylesterase inhibitor family protein"/>
    <property type="match status" value="1"/>
</dbReference>
<accession>A0AAW2WC72</accession>
<comment type="caution">
    <text evidence="6">The sequence shown here is derived from an EMBL/GenBank/DDBJ whole genome shotgun (WGS) entry which is preliminary data.</text>
</comment>
<dbReference type="InterPro" id="IPR006501">
    <property type="entry name" value="Pectinesterase_inhib_dom"/>
</dbReference>
<reference evidence="6" key="1">
    <citation type="submission" date="2020-06" db="EMBL/GenBank/DDBJ databases">
        <authorList>
            <person name="Li T."/>
            <person name="Hu X."/>
            <person name="Zhang T."/>
            <person name="Song X."/>
            <person name="Zhang H."/>
            <person name="Dai N."/>
            <person name="Sheng W."/>
            <person name="Hou X."/>
            <person name="Wei L."/>
        </authorList>
    </citation>
    <scope>NUCLEOTIDE SEQUENCE</scope>
    <source>
        <strain evidence="6">KEN1</strain>
        <tissue evidence="6">Leaf</tissue>
    </source>
</reference>
<dbReference type="EMBL" id="JACGWN010000008">
    <property type="protein sequence ID" value="KAL0438914.1"/>
    <property type="molecule type" value="Genomic_DNA"/>
</dbReference>
<evidence type="ECO:0000256" key="4">
    <source>
        <dbReference type="SAM" id="SignalP"/>
    </source>
</evidence>
<feature type="signal peptide" evidence="4">
    <location>
        <begin position="1"/>
        <end position="25"/>
    </location>
</feature>
<name>A0AAW2WC72_9LAMI</name>
<dbReference type="PANTHER" id="PTHR36710:SF4">
    <property type="entry name" value="PLANT INVERTASE_PECTIN METHYLESTERASE INHIBITOR SUPERFAMILY PROTEIN"/>
    <property type="match status" value="1"/>
</dbReference>